<dbReference type="Proteomes" id="UP000184267">
    <property type="component" value="Unassembled WGS sequence"/>
</dbReference>
<reference evidence="2 3" key="1">
    <citation type="submission" date="2016-10" db="EMBL/GenBank/DDBJ databases">
        <title>Genome sequence of the basidiomycete white-rot fungus Trametes pubescens.</title>
        <authorList>
            <person name="Makela M.R."/>
            <person name="Granchi Z."/>
            <person name="Peng M."/>
            <person name="De Vries R.P."/>
            <person name="Grigoriev I."/>
            <person name="Riley R."/>
            <person name="Hilden K."/>
        </authorList>
    </citation>
    <scope>NUCLEOTIDE SEQUENCE [LARGE SCALE GENOMIC DNA]</scope>
    <source>
        <strain evidence="2 3">FBCC735</strain>
    </source>
</reference>
<evidence type="ECO:0000313" key="3">
    <source>
        <dbReference type="Proteomes" id="UP000184267"/>
    </source>
</evidence>
<dbReference type="STRING" id="154538.A0A1M2W830"/>
<dbReference type="AlphaFoldDB" id="A0A1M2W830"/>
<evidence type="ECO:0000313" key="2">
    <source>
        <dbReference type="EMBL" id="OJT15996.1"/>
    </source>
</evidence>
<proteinExistence type="predicted"/>
<keyword evidence="1" id="KW-1133">Transmembrane helix</keyword>
<keyword evidence="1" id="KW-0472">Membrane</keyword>
<evidence type="ECO:0000256" key="1">
    <source>
        <dbReference type="SAM" id="Phobius"/>
    </source>
</evidence>
<keyword evidence="3" id="KW-1185">Reference proteome</keyword>
<gene>
    <name evidence="2" type="ORF">TRAPUB_11721</name>
</gene>
<dbReference type="EMBL" id="MNAD01000005">
    <property type="protein sequence ID" value="OJT15996.1"/>
    <property type="molecule type" value="Genomic_DNA"/>
</dbReference>
<sequence length="176" mass="18931">MSVLTVVQTAQPTLDILDGKPTRFTVPYFSTSITLTSLLTSLLVGRLVYMGYRTKWYAGPQYTAAYVSVAAMLIETALPYAATGVLFIVCFARGSAAQNLVRPVLTQIMCINPELIILRVAMGRALSGRIPAAAPPGSRSSRFGTAQTFELTTVGSGTLQESQITPKKEDFSFSPV</sequence>
<accession>A0A1M2W830</accession>
<dbReference type="OrthoDB" id="2796825at2759"/>
<feature type="transmembrane region" description="Helical" evidence="1">
    <location>
        <begin position="64"/>
        <end position="89"/>
    </location>
</feature>
<comment type="caution">
    <text evidence="2">The sequence shown here is derived from an EMBL/GenBank/DDBJ whole genome shotgun (WGS) entry which is preliminary data.</text>
</comment>
<keyword evidence="1" id="KW-0812">Transmembrane</keyword>
<feature type="transmembrane region" description="Helical" evidence="1">
    <location>
        <begin position="28"/>
        <end position="52"/>
    </location>
</feature>
<organism evidence="2 3">
    <name type="scientific">Trametes pubescens</name>
    <name type="common">White-rot fungus</name>
    <dbReference type="NCBI Taxonomy" id="154538"/>
    <lineage>
        <taxon>Eukaryota</taxon>
        <taxon>Fungi</taxon>
        <taxon>Dikarya</taxon>
        <taxon>Basidiomycota</taxon>
        <taxon>Agaricomycotina</taxon>
        <taxon>Agaricomycetes</taxon>
        <taxon>Polyporales</taxon>
        <taxon>Polyporaceae</taxon>
        <taxon>Trametes</taxon>
    </lineage>
</organism>
<protein>
    <submittedName>
        <fullName evidence="2">Uncharacterized protein</fullName>
    </submittedName>
</protein>
<name>A0A1M2W830_TRAPU</name>